<evidence type="ECO:0000256" key="3">
    <source>
        <dbReference type="ARBA" id="ARBA00022449"/>
    </source>
</evidence>
<evidence type="ECO:0000256" key="1">
    <source>
        <dbReference type="ARBA" id="ARBA00004651"/>
    </source>
</evidence>
<evidence type="ECO:0000256" key="9">
    <source>
        <dbReference type="SAM" id="Phobius"/>
    </source>
</evidence>
<gene>
    <name evidence="11" type="ORF">CFK40_07415</name>
</gene>
<evidence type="ECO:0000256" key="5">
    <source>
        <dbReference type="ARBA" id="ARBA00022692"/>
    </source>
</evidence>
<feature type="transmembrane region" description="Helical" evidence="9">
    <location>
        <begin position="68"/>
        <end position="95"/>
    </location>
</feature>
<evidence type="ECO:0000259" key="10">
    <source>
        <dbReference type="Pfam" id="PF00361"/>
    </source>
</evidence>
<keyword evidence="6 9" id="KW-1133">Transmembrane helix</keyword>
<feature type="transmembrane region" description="Helical" evidence="9">
    <location>
        <begin position="337"/>
        <end position="355"/>
    </location>
</feature>
<keyword evidence="3" id="KW-0813">Transport</keyword>
<feature type="transmembrane region" description="Helical" evidence="9">
    <location>
        <begin position="367"/>
        <end position="385"/>
    </location>
</feature>
<dbReference type="GO" id="GO:0005886">
    <property type="term" value="C:plasma membrane"/>
    <property type="evidence" value="ECO:0007669"/>
    <property type="project" value="UniProtKB-SubCell"/>
</dbReference>
<evidence type="ECO:0000256" key="7">
    <source>
        <dbReference type="ARBA" id="ARBA00023136"/>
    </source>
</evidence>
<feature type="transmembrane region" description="Helical" evidence="9">
    <location>
        <begin position="130"/>
        <end position="150"/>
    </location>
</feature>
<dbReference type="RefSeq" id="WP_089531704.1">
    <property type="nucleotide sequence ID" value="NZ_CP022437.1"/>
</dbReference>
<comment type="similarity">
    <text evidence="2">Belongs to the CPA3 antiporters (TC 2.A.63) subunit D family.</text>
</comment>
<keyword evidence="3" id="KW-0050">Antiport</keyword>
<dbReference type="AlphaFoldDB" id="A0A221MB40"/>
<accession>A0A221MB40</accession>
<feature type="transmembrane region" description="Helical" evidence="9">
    <location>
        <begin position="31"/>
        <end position="48"/>
    </location>
</feature>
<dbReference type="PRINTS" id="PR01437">
    <property type="entry name" value="NUOXDRDTASE4"/>
</dbReference>
<dbReference type="PANTHER" id="PTHR42703">
    <property type="entry name" value="NADH DEHYDROGENASE"/>
    <property type="match status" value="1"/>
</dbReference>
<feature type="transmembrane region" description="Helical" evidence="9">
    <location>
        <begin position="405"/>
        <end position="426"/>
    </location>
</feature>
<dbReference type="GO" id="GO:0015297">
    <property type="term" value="F:antiporter activity"/>
    <property type="evidence" value="ECO:0007669"/>
    <property type="project" value="UniProtKB-KW"/>
</dbReference>
<dbReference type="PANTHER" id="PTHR42703:SF1">
    <property type="entry name" value="NA(+)_H(+) ANTIPORTER SUBUNIT D1"/>
    <property type="match status" value="1"/>
</dbReference>
<reference evidence="11 12" key="1">
    <citation type="journal article" date="2003" name="Int. J. Syst. Evol. Microbiol.">
        <title>Virgibacillus carmonensis sp. nov., Virgibacillus necropolis sp. nov. and Virgibacillus picturae sp. nov., three novel species isolated from deteriorated mural paintings, transfer of the species of the genus salibacillus to Virgibacillus, as Virgibacillus marismortui comb. nov. and Virgibacillus salexigens comb. nov., and emended description of the genus Virgibacillus.</title>
        <authorList>
            <person name="Heyrman J."/>
            <person name="Logan N.A."/>
            <person name="Busse H.J."/>
            <person name="Balcaen A."/>
            <person name="Lebbe L."/>
            <person name="Rodriguez-Diaz M."/>
            <person name="Swings J."/>
            <person name="De Vos P."/>
        </authorList>
    </citation>
    <scope>NUCLEOTIDE SEQUENCE [LARGE SCALE GENOMIC DNA]</scope>
    <source>
        <strain evidence="11 12">LMG 19488</strain>
    </source>
</reference>
<dbReference type="NCBIfam" id="NF009306">
    <property type="entry name" value="PRK12663.1"/>
    <property type="match status" value="1"/>
</dbReference>
<feature type="transmembrane region" description="Helical" evidence="9">
    <location>
        <begin position="447"/>
        <end position="465"/>
    </location>
</feature>
<evidence type="ECO:0000256" key="8">
    <source>
        <dbReference type="RuleBase" id="RU000320"/>
    </source>
</evidence>
<evidence type="ECO:0000313" key="11">
    <source>
        <dbReference type="EMBL" id="ASN04853.1"/>
    </source>
</evidence>
<dbReference type="InterPro" id="IPR050586">
    <property type="entry name" value="CPA3_Na-H_Antiporter_D"/>
</dbReference>
<dbReference type="NCBIfam" id="NF005818">
    <property type="entry name" value="PRK07691.1"/>
    <property type="match status" value="1"/>
</dbReference>
<protein>
    <submittedName>
        <fullName evidence="11">Na+/H+ antiporter subunit D</fullName>
    </submittedName>
</protein>
<feature type="transmembrane region" description="Helical" evidence="9">
    <location>
        <begin position="107"/>
        <end position="124"/>
    </location>
</feature>
<proteinExistence type="inferred from homology"/>
<comment type="subcellular location">
    <subcellularLocation>
        <location evidence="1">Cell membrane</location>
        <topology evidence="1">Multi-pass membrane protein</topology>
    </subcellularLocation>
    <subcellularLocation>
        <location evidence="8">Membrane</location>
        <topology evidence="8">Multi-pass membrane protein</topology>
    </subcellularLocation>
</comment>
<feature type="transmembrane region" description="Helical" evidence="9">
    <location>
        <begin position="269"/>
        <end position="292"/>
    </location>
</feature>
<dbReference type="Proteomes" id="UP000204391">
    <property type="component" value="Chromosome"/>
</dbReference>
<keyword evidence="12" id="KW-1185">Reference proteome</keyword>
<keyword evidence="5 8" id="KW-0812">Transmembrane</keyword>
<dbReference type="GO" id="GO:0042773">
    <property type="term" value="P:ATP synthesis coupled electron transport"/>
    <property type="evidence" value="ECO:0007669"/>
    <property type="project" value="InterPro"/>
</dbReference>
<dbReference type="InterPro" id="IPR003918">
    <property type="entry name" value="NADH_UbQ_OxRdtase"/>
</dbReference>
<feature type="transmembrane region" description="Helical" evidence="9">
    <location>
        <begin position="6"/>
        <end position="26"/>
    </location>
</feature>
<dbReference type="EMBL" id="CP022437">
    <property type="protein sequence ID" value="ASN04853.1"/>
    <property type="molecule type" value="Genomic_DNA"/>
</dbReference>
<sequence length="492" mass="53616">MNNILVLPMAIPVLAGIILIFFRPYIKLQRWISLCVMIVNAGIAIYLLNRIQAEGIVGLNFGGWEPPFGIVFVADSFSAILILTTSIVAAICLLYAFSTIGKDHENMFFYSFVNFLVAGVNGSFLTGDLFNLYVCFEVMLVASYVLLALGGKKVQLKESIKYVVINVISSWFFLVAIAYLYGMVGTLNMAHLSERIAESGQTPLLTTISIVFLTVFALKSGLLLYYWLPGSYSAPPTAVAALFGALLTKVGVYAMFRVFTLLFYHELSFTHTIIGVLAGLTLIGGSIGAVAYRDIRQIISYNVIIAIGFILVGLAIATPEAIEGSIYYLVHDMIVKALLFLLAGSMIMLTGTARIDYMSGLIRNYPLLGWMFFIVMLSLAGIPPLSGFIGKVLVGQGAVETGSYLLLALAFLSSIVVLYSLLRVFLNCFWGETIISEEDERPQKKGWLIPCAILTIATIGLGLGAESLAPYVSNAADTLLNPDKYIDAVLYD</sequence>
<feature type="domain" description="NADH:quinone oxidoreductase/Mrp antiporter transmembrane" evidence="10">
    <location>
        <begin position="127"/>
        <end position="414"/>
    </location>
</feature>
<evidence type="ECO:0000256" key="6">
    <source>
        <dbReference type="ARBA" id="ARBA00022989"/>
    </source>
</evidence>
<dbReference type="OrthoDB" id="9811718at2"/>
<organism evidence="11 12">
    <name type="scientific">Virgibacillus necropolis</name>
    <dbReference type="NCBI Taxonomy" id="163877"/>
    <lineage>
        <taxon>Bacteria</taxon>
        <taxon>Bacillati</taxon>
        <taxon>Bacillota</taxon>
        <taxon>Bacilli</taxon>
        <taxon>Bacillales</taxon>
        <taxon>Bacillaceae</taxon>
        <taxon>Virgibacillus</taxon>
    </lineage>
</organism>
<keyword evidence="4" id="KW-1003">Cell membrane</keyword>
<name>A0A221MB40_9BACI</name>
<feature type="transmembrane region" description="Helical" evidence="9">
    <location>
        <begin position="162"/>
        <end position="184"/>
    </location>
</feature>
<keyword evidence="7 9" id="KW-0472">Membrane</keyword>
<dbReference type="GO" id="GO:0008137">
    <property type="term" value="F:NADH dehydrogenase (ubiquinone) activity"/>
    <property type="evidence" value="ECO:0007669"/>
    <property type="project" value="InterPro"/>
</dbReference>
<evidence type="ECO:0000256" key="2">
    <source>
        <dbReference type="ARBA" id="ARBA00005346"/>
    </source>
</evidence>
<evidence type="ECO:0000256" key="4">
    <source>
        <dbReference type="ARBA" id="ARBA00022475"/>
    </source>
</evidence>
<feature type="transmembrane region" description="Helical" evidence="9">
    <location>
        <begin position="240"/>
        <end position="263"/>
    </location>
</feature>
<feature type="transmembrane region" description="Helical" evidence="9">
    <location>
        <begin position="299"/>
        <end position="317"/>
    </location>
</feature>
<dbReference type="Pfam" id="PF00361">
    <property type="entry name" value="Proton_antipo_M"/>
    <property type="match status" value="1"/>
</dbReference>
<dbReference type="InterPro" id="IPR001750">
    <property type="entry name" value="ND/Mrp_TM"/>
</dbReference>
<evidence type="ECO:0000313" key="12">
    <source>
        <dbReference type="Proteomes" id="UP000204391"/>
    </source>
</evidence>
<dbReference type="KEGG" id="vne:CFK40_07415"/>
<feature type="transmembrane region" description="Helical" evidence="9">
    <location>
        <begin position="204"/>
        <end position="228"/>
    </location>
</feature>